<dbReference type="InterPro" id="IPR018745">
    <property type="entry name" value="MpsC"/>
</dbReference>
<evidence type="ECO:0000259" key="1">
    <source>
        <dbReference type="Pfam" id="PF10057"/>
    </source>
</evidence>
<evidence type="ECO:0000313" key="2">
    <source>
        <dbReference type="EMBL" id="GGI17369.1"/>
    </source>
</evidence>
<reference evidence="3" key="1">
    <citation type="journal article" date="2019" name="Int. J. Syst. Evol. Microbiol.">
        <title>The Global Catalogue of Microorganisms (GCM) 10K type strain sequencing project: providing services to taxonomists for standard genome sequencing and annotation.</title>
        <authorList>
            <consortium name="The Broad Institute Genomics Platform"/>
            <consortium name="The Broad Institute Genome Sequencing Center for Infectious Disease"/>
            <person name="Wu L."/>
            <person name="Ma J."/>
        </authorList>
    </citation>
    <scope>NUCLEOTIDE SEQUENCE [LARGE SCALE GENOMIC DNA]</scope>
    <source>
        <strain evidence="3">CGMCC 1.14993</strain>
    </source>
</reference>
<accession>A0A8J3APG3</accession>
<comment type="caution">
    <text evidence="2">The sequence shown here is derived from an EMBL/GenBank/DDBJ whole genome shotgun (WGS) entry which is preliminary data.</text>
</comment>
<dbReference type="AlphaFoldDB" id="A0A8J3APG3"/>
<dbReference type="OrthoDB" id="2677857at2"/>
<evidence type="ECO:0000313" key="3">
    <source>
        <dbReference type="Proteomes" id="UP000626244"/>
    </source>
</evidence>
<organism evidence="2 3">
    <name type="scientific">Gottfriedia solisilvae</name>
    <dbReference type="NCBI Taxonomy" id="1516104"/>
    <lineage>
        <taxon>Bacteria</taxon>
        <taxon>Bacillati</taxon>
        <taxon>Bacillota</taxon>
        <taxon>Bacilli</taxon>
        <taxon>Bacillales</taxon>
        <taxon>Bacillaceae</taxon>
        <taxon>Gottfriedia</taxon>
    </lineage>
</organism>
<gene>
    <name evidence="2" type="ORF">GCM10007380_37600</name>
</gene>
<sequence>MVATQEDLVSLSSIFSKIIKRGFGKGPETCYAVLRANRLYVYIGNFMTPSEEILTNKQEYNLVTKYRSTVITNLSEELLREASDLLENSFETLYQDWNYHSNSGILLLVNNSYNPDVKIEDSFERKLFQLVRQVGSKFHKIPVDLKVVKYTQNICAIESKGVMNPLDYLLVEQGKSELLFTNAREIKKGYYQHRELFEEMFNRTIEDLFMMWDSNRNRSYLIFIFNKGYTN</sequence>
<keyword evidence="3" id="KW-1185">Reference proteome</keyword>
<name>A0A8J3APG3_9BACI</name>
<feature type="domain" description="Na+-translocating membrane potential-generating system MpsC" evidence="1">
    <location>
        <begin position="11"/>
        <end position="109"/>
    </location>
</feature>
<dbReference type="Pfam" id="PF10057">
    <property type="entry name" value="MpsC"/>
    <property type="match status" value="2"/>
</dbReference>
<feature type="domain" description="Na+-translocating membrane potential-generating system MpsC" evidence="1">
    <location>
        <begin position="124"/>
        <end position="226"/>
    </location>
</feature>
<protein>
    <recommendedName>
        <fullName evidence="1">Na+-translocating membrane potential-generating system MpsC domain-containing protein</fullName>
    </recommendedName>
</protein>
<dbReference type="RefSeq" id="WP_088002138.1">
    <property type="nucleotide sequence ID" value="NZ_BMHB01000003.1"/>
</dbReference>
<dbReference type="Proteomes" id="UP000626244">
    <property type="component" value="Unassembled WGS sequence"/>
</dbReference>
<proteinExistence type="predicted"/>
<dbReference type="EMBL" id="BMHB01000003">
    <property type="protein sequence ID" value="GGI17369.1"/>
    <property type="molecule type" value="Genomic_DNA"/>
</dbReference>